<dbReference type="InterPro" id="IPR010730">
    <property type="entry name" value="HET"/>
</dbReference>
<feature type="domain" description="Heterokaryon incompatibility" evidence="1">
    <location>
        <begin position="22"/>
        <end position="117"/>
    </location>
</feature>
<dbReference type="Pfam" id="PF06985">
    <property type="entry name" value="HET"/>
    <property type="match status" value="1"/>
</dbReference>
<comment type="caution">
    <text evidence="2">The sequence shown here is derived from an EMBL/GenBank/DDBJ whole genome shotgun (WGS) entry which is preliminary data.</text>
</comment>
<keyword evidence="3" id="KW-1185">Reference proteome</keyword>
<organism evidence="2 3">
    <name type="scientific">Apiospora rasikravindrae</name>
    <dbReference type="NCBI Taxonomy" id="990691"/>
    <lineage>
        <taxon>Eukaryota</taxon>
        <taxon>Fungi</taxon>
        <taxon>Dikarya</taxon>
        <taxon>Ascomycota</taxon>
        <taxon>Pezizomycotina</taxon>
        <taxon>Sordariomycetes</taxon>
        <taxon>Xylariomycetidae</taxon>
        <taxon>Amphisphaeriales</taxon>
        <taxon>Apiosporaceae</taxon>
        <taxon>Apiospora</taxon>
    </lineage>
</organism>
<dbReference type="PANTHER" id="PTHR10622:SF10">
    <property type="entry name" value="HET DOMAIN-CONTAINING PROTEIN"/>
    <property type="match status" value="1"/>
</dbReference>
<evidence type="ECO:0000313" key="2">
    <source>
        <dbReference type="EMBL" id="KAK8052562.1"/>
    </source>
</evidence>
<sequence length="615" mass="69362">MQLLHTDTLTLKFFPGKEKPRYAILSHTWGKDEILFQDVGPGWVARLSEDSSPGQRREGLAKVVNSCRIARSQSFHWIWIDTCCIDKSSSVELSESINSMFRWYAESDICYAYLSDVHGSHLDSSRWFNRGWTLQELIAPPDVEFFNASWNHVGYRNSLALHIAEISGIDQSILRHGHHRRCACATTPGHTSRPCNCAHGHSSHVQQYGYNLATLLPRFSVATKMSWASKRQTSREEDIAYCLLGLFNVNLLLISGEGKAAFSRLLKEIAQSSNDQSMLAWQVATGAPDMDTWYPSSPAYFPFNFIHNNTGQKESSFTTVATSLGMEVNMLLCPILDPVEHSDSGMRVEGRRKNYLGILDCTINGNALARPAIWLKRLGDNQDIYERAYEDTVYVVLAREQGERLGRVEAWATLELDDIYEDEINLIEASRQNTLVRGCFGGQERITRAVPAREIRIVIPTTYGYSVTHCVPDFRTDPYTGDLIVTLTPYDECDNIIFLESPSGPRFLIAWTPAWCAVNDIDDVRAIISARLGEQDVPMPAGGDILWEMAKDMTQSGAKSFFSARIFWHQHKLDNVTRHTATKGGFEMTANLVEKSFLSQRTIELHISVTKPTSR</sequence>
<dbReference type="PANTHER" id="PTHR10622">
    <property type="entry name" value="HET DOMAIN-CONTAINING PROTEIN"/>
    <property type="match status" value="1"/>
</dbReference>
<accession>A0ABR1U111</accession>
<evidence type="ECO:0000259" key="1">
    <source>
        <dbReference type="Pfam" id="PF06985"/>
    </source>
</evidence>
<dbReference type="EMBL" id="JAQQWK010000002">
    <property type="protein sequence ID" value="KAK8052562.1"/>
    <property type="molecule type" value="Genomic_DNA"/>
</dbReference>
<name>A0ABR1U111_9PEZI</name>
<evidence type="ECO:0000313" key="3">
    <source>
        <dbReference type="Proteomes" id="UP001444661"/>
    </source>
</evidence>
<protein>
    <submittedName>
        <fullName evidence="2">HET-domain-containing protein</fullName>
    </submittedName>
</protein>
<gene>
    <name evidence="2" type="ORF">PG993_003947</name>
</gene>
<dbReference type="Proteomes" id="UP001444661">
    <property type="component" value="Unassembled WGS sequence"/>
</dbReference>
<reference evidence="2 3" key="1">
    <citation type="submission" date="2023-01" db="EMBL/GenBank/DDBJ databases">
        <title>Analysis of 21 Apiospora genomes using comparative genomics revels a genus with tremendous synthesis potential of carbohydrate active enzymes and secondary metabolites.</title>
        <authorList>
            <person name="Sorensen T."/>
        </authorList>
    </citation>
    <scope>NUCLEOTIDE SEQUENCE [LARGE SCALE GENOMIC DNA]</scope>
    <source>
        <strain evidence="2 3">CBS 33761</strain>
    </source>
</reference>
<proteinExistence type="predicted"/>